<keyword evidence="1" id="KW-1133">Transmembrane helix</keyword>
<keyword evidence="5" id="KW-1185">Reference proteome</keyword>
<dbReference type="Pfam" id="PF13439">
    <property type="entry name" value="Glyco_transf_4"/>
    <property type="match status" value="1"/>
</dbReference>
<proteinExistence type="predicted"/>
<name>A0ABS9BHA1_9BACT</name>
<dbReference type="EMBL" id="JAKEVY010000002">
    <property type="protein sequence ID" value="MCF1714962.1"/>
    <property type="molecule type" value="Genomic_DNA"/>
</dbReference>
<evidence type="ECO:0000256" key="1">
    <source>
        <dbReference type="SAM" id="Phobius"/>
    </source>
</evidence>
<comment type="caution">
    <text evidence="4">The sequence shown here is derived from an EMBL/GenBank/DDBJ whole genome shotgun (WGS) entry which is preliminary data.</text>
</comment>
<keyword evidence="4" id="KW-0808">Transferase</keyword>
<dbReference type="EC" id="2.4.-.-" evidence="4"/>
<gene>
    <name evidence="4" type="ORF">L0U88_10025</name>
</gene>
<dbReference type="GO" id="GO:0016757">
    <property type="term" value="F:glycosyltransferase activity"/>
    <property type="evidence" value="ECO:0007669"/>
    <property type="project" value="UniProtKB-KW"/>
</dbReference>
<dbReference type="Pfam" id="PF00534">
    <property type="entry name" value="Glycos_transf_1"/>
    <property type="match status" value="1"/>
</dbReference>
<dbReference type="Proteomes" id="UP001200145">
    <property type="component" value="Unassembled WGS sequence"/>
</dbReference>
<organism evidence="4 5">
    <name type="scientific">Flavihumibacter fluminis</name>
    <dbReference type="NCBI Taxonomy" id="2909236"/>
    <lineage>
        <taxon>Bacteria</taxon>
        <taxon>Pseudomonadati</taxon>
        <taxon>Bacteroidota</taxon>
        <taxon>Chitinophagia</taxon>
        <taxon>Chitinophagales</taxon>
        <taxon>Chitinophagaceae</taxon>
        <taxon>Flavihumibacter</taxon>
    </lineage>
</organism>
<feature type="transmembrane region" description="Helical" evidence="1">
    <location>
        <begin position="143"/>
        <end position="166"/>
    </location>
</feature>
<feature type="domain" description="Glycosyl transferase family 1" evidence="2">
    <location>
        <begin position="202"/>
        <end position="356"/>
    </location>
</feature>
<keyword evidence="1" id="KW-0812">Transmembrane</keyword>
<dbReference type="Gene3D" id="3.40.50.2000">
    <property type="entry name" value="Glycogen Phosphorylase B"/>
    <property type="match status" value="2"/>
</dbReference>
<dbReference type="PANTHER" id="PTHR45947">
    <property type="entry name" value="SULFOQUINOVOSYL TRANSFERASE SQD2"/>
    <property type="match status" value="1"/>
</dbReference>
<evidence type="ECO:0000313" key="4">
    <source>
        <dbReference type="EMBL" id="MCF1714962.1"/>
    </source>
</evidence>
<keyword evidence="1" id="KW-0472">Membrane</keyword>
<reference evidence="4 5" key="1">
    <citation type="submission" date="2022-01" db="EMBL/GenBank/DDBJ databases">
        <title>Flavihumibacter sp. nov., isolated from sediment of a river.</title>
        <authorList>
            <person name="Liu H."/>
        </authorList>
    </citation>
    <scope>NUCLEOTIDE SEQUENCE [LARGE SCALE GENOMIC DNA]</scope>
    <source>
        <strain evidence="4 5">RY-1</strain>
    </source>
</reference>
<dbReference type="InterPro" id="IPR050194">
    <property type="entry name" value="Glycosyltransferase_grp1"/>
</dbReference>
<accession>A0ABS9BHA1</accession>
<dbReference type="InterPro" id="IPR028098">
    <property type="entry name" value="Glyco_trans_4-like_N"/>
</dbReference>
<evidence type="ECO:0000259" key="2">
    <source>
        <dbReference type="Pfam" id="PF00534"/>
    </source>
</evidence>
<dbReference type="InterPro" id="IPR001296">
    <property type="entry name" value="Glyco_trans_1"/>
</dbReference>
<evidence type="ECO:0000259" key="3">
    <source>
        <dbReference type="Pfam" id="PF13439"/>
    </source>
</evidence>
<evidence type="ECO:0000313" key="5">
    <source>
        <dbReference type="Proteomes" id="UP001200145"/>
    </source>
</evidence>
<dbReference type="SUPFAM" id="SSF53756">
    <property type="entry name" value="UDP-Glycosyltransferase/glycogen phosphorylase"/>
    <property type="match status" value="1"/>
</dbReference>
<dbReference type="PANTHER" id="PTHR45947:SF13">
    <property type="entry name" value="TRANSFERASE"/>
    <property type="match status" value="1"/>
</dbReference>
<sequence>MKILVIHTRYLEKGGEDSLVDLEIDLLRQEHEVELLEFQNESGWRGLIQFLISIWNPGAGHKVRKKILDFRPDLVHIHNWHFAAGPVVFHAAAKEGVPIVATLHNYRILCPSASLFHNETLFYESLTNGFPWKAVRKKTYRNSILLSFWLSLILYFHRIIGTWNLVHSYLVPSASMLPFFEKVSWKFPMHKVTVKPNFTEPASTSPKEKTNFLYVGRFSAEKGISSLLDAFITAKQPLLIVGDGPLKSLITDASSKYDWIRYAGSLNKQMVYDELSAASALIVPSIWQEPFGMVIIESFAHGTPVIAANIGAPAHLIQHKFNGLLFEPGNATSLAEAIQQWNKLSITEKNQMSANALRTYKEHYTPQKNLQELTRIYQSCM</sequence>
<keyword evidence="4" id="KW-0328">Glycosyltransferase</keyword>
<protein>
    <submittedName>
        <fullName evidence="4">Glycosyltransferase</fullName>
        <ecNumber evidence="4">2.4.-.-</ecNumber>
    </submittedName>
</protein>
<feature type="domain" description="Glycosyltransferase subfamily 4-like N-terminal" evidence="3">
    <location>
        <begin position="51"/>
        <end position="197"/>
    </location>
</feature>
<dbReference type="RefSeq" id="WP_234865913.1">
    <property type="nucleotide sequence ID" value="NZ_JAKEVY010000002.1"/>
</dbReference>